<dbReference type="GO" id="GO:0015666">
    <property type="term" value="F:restriction endodeoxyribonuclease activity"/>
    <property type="evidence" value="ECO:0007669"/>
    <property type="project" value="TreeGrafter"/>
</dbReference>
<feature type="transmembrane region" description="Helical" evidence="1">
    <location>
        <begin position="43"/>
        <end position="62"/>
    </location>
</feature>
<dbReference type="PATRIC" id="fig|634177.7.peg.1724"/>
<dbReference type="Proteomes" id="UP000009044">
    <property type="component" value="Chromosome"/>
</dbReference>
<dbReference type="HOGENOM" id="CLU_794063_0_0_5"/>
<feature type="transmembrane region" description="Helical" evidence="1">
    <location>
        <begin position="148"/>
        <end position="166"/>
    </location>
</feature>
<dbReference type="GO" id="GO:0009307">
    <property type="term" value="P:DNA restriction-modification system"/>
    <property type="evidence" value="ECO:0007669"/>
    <property type="project" value="InterPro"/>
</dbReference>
<accession>G2I721</accession>
<dbReference type="KEGG" id="gxy:GLX_15060"/>
<evidence type="ECO:0000313" key="3">
    <source>
        <dbReference type="EMBL" id="BAK83918.1"/>
    </source>
</evidence>
<name>G2I721_KOMMN</name>
<protein>
    <recommendedName>
        <fullName evidence="2">Restriction endonuclease type IV Mrr domain-containing protein</fullName>
    </recommendedName>
</protein>
<dbReference type="SUPFAM" id="SSF52980">
    <property type="entry name" value="Restriction endonuclease-like"/>
    <property type="match status" value="1"/>
</dbReference>
<dbReference type="AlphaFoldDB" id="G2I721"/>
<dbReference type="PANTHER" id="PTHR30015">
    <property type="entry name" value="MRR RESTRICTION SYSTEM PROTEIN"/>
    <property type="match status" value="1"/>
</dbReference>
<dbReference type="InterPro" id="IPR011856">
    <property type="entry name" value="tRNA_endonuc-like_dom_sf"/>
</dbReference>
<dbReference type="GO" id="GO:0003677">
    <property type="term" value="F:DNA binding"/>
    <property type="evidence" value="ECO:0007669"/>
    <property type="project" value="InterPro"/>
</dbReference>
<keyword evidence="1" id="KW-0472">Membrane</keyword>
<reference evidence="4" key="1">
    <citation type="journal article" date="2011" name="J. Bacteriol.">
        <title>Complete genome sequence of NBRC 3288, a unique cellulose-nonproducing strain of Gluconacetobacter xylinus isolated from vinegar.</title>
        <authorList>
            <person name="Ogino H."/>
            <person name="Azuma Y."/>
            <person name="Hosoyama A."/>
            <person name="Nakazawa H."/>
            <person name="Matsutani M."/>
            <person name="Hasegawa A."/>
            <person name="Otsuyama K."/>
            <person name="Matsushita K."/>
            <person name="Fujita N."/>
            <person name="Shirai M."/>
        </authorList>
    </citation>
    <scope>NUCLEOTIDE SEQUENCE [LARGE SCALE GENOMIC DNA]</scope>
    <source>
        <strain evidence="4">NBRC 3288 / BCRC 11682 / LMG 1693</strain>
    </source>
</reference>
<dbReference type="InterPro" id="IPR052906">
    <property type="entry name" value="Type_IV_Methyl-Rstrct_Enzyme"/>
</dbReference>
<dbReference type="STRING" id="634177.GLX_15060"/>
<dbReference type="Gene3D" id="3.40.1350.10">
    <property type="match status" value="1"/>
</dbReference>
<organism evidence="3 4">
    <name type="scientific">Komagataeibacter medellinensis (strain NBRC 3288 / BCRC 11682 / LMG 1693 / Kondo 51)</name>
    <name type="common">Gluconacetobacter medellinensis</name>
    <dbReference type="NCBI Taxonomy" id="634177"/>
    <lineage>
        <taxon>Bacteria</taxon>
        <taxon>Pseudomonadati</taxon>
        <taxon>Pseudomonadota</taxon>
        <taxon>Alphaproteobacteria</taxon>
        <taxon>Acetobacterales</taxon>
        <taxon>Acetobacteraceae</taxon>
        <taxon>Komagataeibacter</taxon>
    </lineage>
</organism>
<gene>
    <name evidence="3" type="ordered locus">GLX_15060</name>
</gene>
<keyword evidence="1" id="KW-1133">Transmembrane helix</keyword>
<evidence type="ECO:0000256" key="1">
    <source>
        <dbReference type="SAM" id="Phobius"/>
    </source>
</evidence>
<dbReference type="InterPro" id="IPR011335">
    <property type="entry name" value="Restrct_endonuc-II-like"/>
</dbReference>
<evidence type="ECO:0000313" key="4">
    <source>
        <dbReference type="Proteomes" id="UP000009044"/>
    </source>
</evidence>
<dbReference type="EMBL" id="AP012159">
    <property type="protein sequence ID" value="BAK83918.1"/>
    <property type="molecule type" value="Genomic_DNA"/>
</dbReference>
<proteinExistence type="predicted"/>
<dbReference type="Pfam" id="PF04471">
    <property type="entry name" value="Mrr_cat"/>
    <property type="match status" value="1"/>
</dbReference>
<feature type="domain" description="Restriction endonuclease type IV Mrr" evidence="2">
    <location>
        <begin position="268"/>
        <end position="374"/>
    </location>
</feature>
<dbReference type="eggNOG" id="COG1787">
    <property type="taxonomic scope" value="Bacteria"/>
</dbReference>
<sequence length="385" mass="42366">MENHAGNTGYLHTFLFCSHVLGSAARPMAGSGNEKMRAGIMPWLWVWLLLGCTPAMAAHPLYHLAPATPGCTQPEALHRARHLSVAIGHDHALAALHCQRAAEGGTWQLVGQHGDVLLLRHLPAQRGEAALYFPASAATRVGASLPVGLLRLVIMGGGAMLLWPILRQGWRWWRRRRAWRMCTGLIRQHAEALRIRRRQLVQPNSYGVEQTGKWQREMAAFSRTVLRPALRLRHLDHVWPGLAAAVQARIERVACQPPAGSDAGYAPDMDPIAYEHYCADRLRACGWEAHITPPGGDQGADVIAQRGRLRLVVQCKLYRNAVGNDAVQQVAAARLHYHADVAAVVSNADYTASARQLAGSNSVFLLHHDELADLGSRLMRTRKLG</sequence>
<keyword evidence="1" id="KW-0812">Transmembrane</keyword>
<dbReference type="InterPro" id="IPR007560">
    <property type="entry name" value="Restrct_endonuc_IV_Mrr"/>
</dbReference>
<evidence type="ECO:0000259" key="2">
    <source>
        <dbReference type="Pfam" id="PF04471"/>
    </source>
</evidence>
<dbReference type="PANTHER" id="PTHR30015:SF6">
    <property type="entry name" value="SLL1429 PROTEIN"/>
    <property type="match status" value="1"/>
</dbReference>